<dbReference type="SUPFAM" id="SSF54909">
    <property type="entry name" value="Dimeric alpha+beta barrel"/>
    <property type="match status" value="1"/>
</dbReference>
<dbReference type="InterPro" id="IPR011008">
    <property type="entry name" value="Dimeric_a/b-barrel"/>
</dbReference>
<feature type="domain" description="Transcription regulator AsnC/Lrp ligand binding" evidence="1">
    <location>
        <begin position="28"/>
        <end position="99"/>
    </location>
</feature>
<proteinExistence type="predicted"/>
<reference evidence="2" key="1">
    <citation type="submission" date="2021-03" db="EMBL/GenBank/DDBJ databases">
        <authorList>
            <person name="Jaffe A."/>
        </authorList>
    </citation>
    <scope>NUCLEOTIDE SEQUENCE</scope>
    <source>
        <strain evidence="2">RIFCSPHIGHO2_01_FULL_AR10_44_11</strain>
    </source>
</reference>
<sequence length="110" mass="12716">MKRMLDSGTIIKFGIETNTEFDYRAIICIRLKPAVDAREMIKRLKALPYEINHICEVSGEYDIICFGEAQSHEKMNRLIDTIRRISGVMETKSFIVLRQDLNIKSKHAKG</sequence>
<evidence type="ECO:0000313" key="3">
    <source>
        <dbReference type="Proteomes" id="UP000677687"/>
    </source>
</evidence>
<comment type="caution">
    <text evidence="2">The sequence shown here is derived from an EMBL/GenBank/DDBJ whole genome shotgun (WGS) entry which is preliminary data.</text>
</comment>
<dbReference type="EMBL" id="JAGVWD010000038">
    <property type="protein sequence ID" value="MBS3057476.1"/>
    <property type="molecule type" value="Genomic_DNA"/>
</dbReference>
<protein>
    <submittedName>
        <fullName evidence="2">Lrp/AsnC ligand binding domain-containing protein</fullName>
    </submittedName>
</protein>
<gene>
    <name evidence="2" type="ORF">J4415_02500</name>
</gene>
<dbReference type="InterPro" id="IPR019887">
    <property type="entry name" value="Tscrpt_reg_AsnC/Lrp_C"/>
</dbReference>
<evidence type="ECO:0000313" key="2">
    <source>
        <dbReference type="EMBL" id="MBS3057476.1"/>
    </source>
</evidence>
<dbReference type="Gene3D" id="3.30.70.920">
    <property type="match status" value="1"/>
</dbReference>
<evidence type="ECO:0000259" key="1">
    <source>
        <dbReference type="Pfam" id="PF01037"/>
    </source>
</evidence>
<dbReference type="Proteomes" id="UP000677687">
    <property type="component" value="Unassembled WGS sequence"/>
</dbReference>
<name>A0A8T4L330_9ARCH</name>
<dbReference type="Pfam" id="PF01037">
    <property type="entry name" value="AsnC_trans_reg"/>
    <property type="match status" value="1"/>
</dbReference>
<organism evidence="2 3">
    <name type="scientific">Candidatus Iainarchaeum sp</name>
    <dbReference type="NCBI Taxonomy" id="3101447"/>
    <lineage>
        <taxon>Archaea</taxon>
        <taxon>Candidatus Iainarchaeota</taxon>
        <taxon>Candidatus Iainarchaeia</taxon>
        <taxon>Candidatus Iainarchaeales</taxon>
        <taxon>Candidatus Iainarchaeaceae</taxon>
        <taxon>Candidatus Iainarchaeum</taxon>
    </lineage>
</organism>
<accession>A0A8T4L330</accession>
<reference evidence="2" key="2">
    <citation type="submission" date="2021-05" db="EMBL/GenBank/DDBJ databases">
        <title>Protein family content uncovers lineage relationships and bacterial pathway maintenance mechanisms in DPANN archaea.</title>
        <authorList>
            <person name="Castelle C.J."/>
            <person name="Meheust R."/>
            <person name="Jaffe A.L."/>
            <person name="Seitz K."/>
            <person name="Gong X."/>
            <person name="Baker B.J."/>
            <person name="Banfield J.F."/>
        </authorList>
    </citation>
    <scope>NUCLEOTIDE SEQUENCE</scope>
    <source>
        <strain evidence="2">RIFCSPHIGHO2_01_FULL_AR10_44_11</strain>
    </source>
</reference>
<dbReference type="AlphaFoldDB" id="A0A8T4L330"/>